<feature type="region of interest" description="Disordered" evidence="1">
    <location>
        <begin position="1"/>
        <end position="25"/>
    </location>
</feature>
<feature type="compositionally biased region" description="Basic and acidic residues" evidence="1">
    <location>
        <begin position="1"/>
        <end position="12"/>
    </location>
</feature>
<evidence type="ECO:0000256" key="1">
    <source>
        <dbReference type="SAM" id="MobiDB-lite"/>
    </source>
</evidence>
<dbReference type="AlphaFoldDB" id="A0A8T0HW52"/>
<protein>
    <submittedName>
        <fullName evidence="2">Uncharacterized protein</fullName>
    </submittedName>
</protein>
<reference evidence="2" key="1">
    <citation type="submission" date="2020-06" db="EMBL/GenBank/DDBJ databases">
        <title>WGS assembly of Ceratodon purpureus strain R40.</title>
        <authorList>
            <person name="Carey S.B."/>
            <person name="Jenkins J."/>
            <person name="Shu S."/>
            <person name="Lovell J.T."/>
            <person name="Sreedasyam A."/>
            <person name="Maumus F."/>
            <person name="Tiley G.P."/>
            <person name="Fernandez-Pozo N."/>
            <person name="Barry K."/>
            <person name="Chen C."/>
            <person name="Wang M."/>
            <person name="Lipzen A."/>
            <person name="Daum C."/>
            <person name="Saski C.A."/>
            <person name="Payton A.C."/>
            <person name="Mcbreen J.C."/>
            <person name="Conrad R.E."/>
            <person name="Kollar L.M."/>
            <person name="Olsson S."/>
            <person name="Huttunen S."/>
            <person name="Landis J.B."/>
            <person name="Wickett N.J."/>
            <person name="Johnson M.G."/>
            <person name="Rensing S.A."/>
            <person name="Grimwood J."/>
            <person name="Schmutz J."/>
            <person name="Mcdaniel S.F."/>
        </authorList>
    </citation>
    <scope>NUCLEOTIDE SEQUENCE</scope>
    <source>
        <strain evidence="2">R40</strain>
    </source>
</reference>
<dbReference type="Proteomes" id="UP000822688">
    <property type="component" value="Chromosome V"/>
</dbReference>
<name>A0A8T0HW52_CERPU</name>
<evidence type="ECO:0000313" key="2">
    <source>
        <dbReference type="EMBL" id="KAG0574915.1"/>
    </source>
</evidence>
<sequence>MGVYKRSRDNKPQRGSVKKPKIPNFPLDLGGQGHSLSCMWWCVHHRASISQPTRMEFALSLIKHSQLYVCSRPENGGFDVLLGRTSVCDQTHLWALWATPGFYRPLLRISSSH</sequence>
<gene>
    <name evidence="2" type="ORF">KC19_VG302400</name>
</gene>
<organism evidence="2 3">
    <name type="scientific">Ceratodon purpureus</name>
    <name type="common">Fire moss</name>
    <name type="synonym">Dicranum purpureum</name>
    <dbReference type="NCBI Taxonomy" id="3225"/>
    <lineage>
        <taxon>Eukaryota</taxon>
        <taxon>Viridiplantae</taxon>
        <taxon>Streptophyta</taxon>
        <taxon>Embryophyta</taxon>
        <taxon>Bryophyta</taxon>
        <taxon>Bryophytina</taxon>
        <taxon>Bryopsida</taxon>
        <taxon>Dicranidae</taxon>
        <taxon>Pseudoditrichales</taxon>
        <taxon>Ditrichaceae</taxon>
        <taxon>Ceratodon</taxon>
    </lineage>
</organism>
<dbReference type="EMBL" id="CM026426">
    <property type="protein sequence ID" value="KAG0574915.1"/>
    <property type="molecule type" value="Genomic_DNA"/>
</dbReference>
<comment type="caution">
    <text evidence="2">The sequence shown here is derived from an EMBL/GenBank/DDBJ whole genome shotgun (WGS) entry which is preliminary data.</text>
</comment>
<evidence type="ECO:0000313" key="3">
    <source>
        <dbReference type="Proteomes" id="UP000822688"/>
    </source>
</evidence>
<proteinExistence type="predicted"/>
<accession>A0A8T0HW52</accession>
<keyword evidence="3" id="KW-1185">Reference proteome</keyword>